<protein>
    <submittedName>
        <fullName evidence="1">Uncharacterized protein</fullName>
    </submittedName>
</protein>
<evidence type="ECO:0000313" key="4">
    <source>
        <dbReference type="Proteomes" id="UP000230719"/>
    </source>
</evidence>
<evidence type="ECO:0000313" key="2">
    <source>
        <dbReference type="EMBL" id="PIM92327.1"/>
    </source>
</evidence>
<dbReference type="Proteomes" id="UP000063147">
    <property type="component" value="Chromosome"/>
</dbReference>
<name>A0A0M4RVY9_9FUSO</name>
<dbReference type="EMBL" id="CP012713">
    <property type="protein sequence ID" value="ALF17342.1"/>
    <property type="molecule type" value="Genomic_DNA"/>
</dbReference>
<evidence type="ECO:0000313" key="1">
    <source>
        <dbReference type="EMBL" id="ALF17342.1"/>
    </source>
</evidence>
<gene>
    <name evidence="2" type="ORF">CI114_04230</name>
    <name evidence="1" type="ORF">RN98_03835</name>
</gene>
<dbReference type="EMBL" id="NPND01000009">
    <property type="protein sequence ID" value="PIM92327.1"/>
    <property type="molecule type" value="Genomic_DNA"/>
</dbReference>
<accession>A0A0M4RVY9</accession>
<sequence length="61" mass="7475">MSKVDKLYNYIIDINEEEFKLEEKRIEKLFGKLNDEQINYLTEMRYKFFKLGYNSALTNEI</sequence>
<dbReference type="AlphaFoldDB" id="A0A0M4RVY9"/>
<dbReference type="Proteomes" id="UP000230719">
    <property type="component" value="Unassembled WGS sequence"/>
</dbReference>
<organism evidence="1">
    <name type="scientific">Fusobacterium animalis</name>
    <dbReference type="NCBI Taxonomy" id="76859"/>
    <lineage>
        <taxon>Bacteria</taxon>
        <taxon>Fusobacteriati</taxon>
        <taxon>Fusobacteriota</taxon>
        <taxon>Fusobacteriia</taxon>
        <taxon>Fusobacteriales</taxon>
        <taxon>Fusobacteriaceae</taxon>
        <taxon>Fusobacterium</taxon>
    </lineage>
</organism>
<dbReference type="RefSeq" id="WP_009006732.1">
    <property type="nucleotide sequence ID" value="NZ_CP012713.1"/>
</dbReference>
<dbReference type="OrthoDB" id="9902178at2"/>
<reference evidence="2 4" key="2">
    <citation type="submission" date="2017-08" db="EMBL/GenBank/DDBJ databases">
        <title>Analysis of Fusobacterium persistence and antibiotic response in human colorectal.</title>
        <authorList>
            <person name="Bullman S."/>
        </authorList>
    </citation>
    <scope>NUCLEOTIDE SEQUENCE [LARGE SCALE GENOMIC DNA]</scope>
    <source>
        <strain evidence="2 4">P2_CP</strain>
    </source>
</reference>
<reference evidence="1 3" key="1">
    <citation type="submission" date="2015-09" db="EMBL/GenBank/DDBJ databases">
        <authorList>
            <person name="Jackson K.R."/>
            <person name="Lunt B.L."/>
            <person name="Fisher J.N.B."/>
            <person name="Gardner A.V."/>
            <person name="Bailey M.E."/>
            <person name="Deus L.M."/>
            <person name="Earl A.S."/>
            <person name="Gibby P.D."/>
            <person name="Hartmann K.A."/>
            <person name="Liu J.E."/>
            <person name="Manci A.M."/>
            <person name="Nielsen D.A."/>
            <person name="Solomon M.B."/>
            <person name="Breakwell D.P."/>
            <person name="Burnett S.H."/>
            <person name="Grose J.H."/>
        </authorList>
    </citation>
    <scope>NUCLEOTIDE SEQUENCE [LARGE SCALE GENOMIC DNA]</scope>
    <source>
        <strain evidence="1 3">KCOM 1279</strain>
    </source>
</reference>
<evidence type="ECO:0000313" key="3">
    <source>
        <dbReference type="Proteomes" id="UP000063147"/>
    </source>
</evidence>
<dbReference type="PATRIC" id="fig|76859.3.peg.757"/>
<proteinExistence type="predicted"/>